<sequence>MDRDSASRLGISMADVDNALYNAFGQRLISTIYTQANQYRVVLEQDTEATPGRRRWRISASPAATAASCR</sequence>
<evidence type="ECO:0000313" key="5">
    <source>
        <dbReference type="Proteomes" id="UP000664002"/>
    </source>
</evidence>
<name>A0A939SQ89_KLEPN</name>
<dbReference type="Gene3D" id="3.30.2090.10">
    <property type="entry name" value="Multidrug efflux transporter AcrB TolC docking domain, DN and DC subdomains"/>
    <property type="match status" value="1"/>
</dbReference>
<gene>
    <name evidence="4" type="ORF">J4730_03985</name>
</gene>
<accession>A0A939SQ89</accession>
<keyword evidence="2" id="KW-1133">Transmembrane helix</keyword>
<protein>
    <submittedName>
        <fullName evidence="4">Efflux RND transporter permease subunit</fullName>
    </submittedName>
</protein>
<feature type="region of interest" description="Disordered" evidence="3">
    <location>
        <begin position="51"/>
        <end position="70"/>
    </location>
</feature>
<dbReference type="InterPro" id="IPR001036">
    <property type="entry name" value="Acrflvin-R"/>
</dbReference>
<dbReference type="InterPro" id="IPR027463">
    <property type="entry name" value="AcrB_DN_DC_subdom"/>
</dbReference>
<dbReference type="EMBL" id="JAGETM010000002">
    <property type="protein sequence ID" value="MBO1997176.1"/>
    <property type="molecule type" value="Genomic_DNA"/>
</dbReference>
<keyword evidence="2" id="KW-0472">Membrane</keyword>
<evidence type="ECO:0000256" key="3">
    <source>
        <dbReference type="SAM" id="MobiDB-lite"/>
    </source>
</evidence>
<dbReference type="Proteomes" id="UP000664002">
    <property type="component" value="Unassembled WGS sequence"/>
</dbReference>
<dbReference type="SUPFAM" id="SSF82714">
    <property type="entry name" value="Multidrug efflux transporter AcrB TolC docking domain, DN and DC subdomains"/>
    <property type="match status" value="1"/>
</dbReference>
<dbReference type="AlphaFoldDB" id="A0A939SQ89"/>
<keyword evidence="1" id="KW-0812">Transmembrane</keyword>
<evidence type="ECO:0000256" key="1">
    <source>
        <dbReference type="ARBA" id="ARBA00022692"/>
    </source>
</evidence>
<comment type="caution">
    <text evidence="4">The sequence shown here is derived from an EMBL/GenBank/DDBJ whole genome shotgun (WGS) entry which is preliminary data.</text>
</comment>
<evidence type="ECO:0000256" key="2">
    <source>
        <dbReference type="ARBA" id="ARBA00022989"/>
    </source>
</evidence>
<proteinExistence type="predicted"/>
<dbReference type="Pfam" id="PF00873">
    <property type="entry name" value="ACR_tran"/>
    <property type="match status" value="1"/>
</dbReference>
<dbReference type="GO" id="GO:0016020">
    <property type="term" value="C:membrane"/>
    <property type="evidence" value="ECO:0007669"/>
    <property type="project" value="InterPro"/>
</dbReference>
<dbReference type="GO" id="GO:0022857">
    <property type="term" value="F:transmembrane transporter activity"/>
    <property type="evidence" value="ECO:0007669"/>
    <property type="project" value="InterPro"/>
</dbReference>
<organism evidence="4 5">
    <name type="scientific">Klebsiella pneumoniae</name>
    <dbReference type="NCBI Taxonomy" id="573"/>
    <lineage>
        <taxon>Bacteria</taxon>
        <taxon>Pseudomonadati</taxon>
        <taxon>Pseudomonadota</taxon>
        <taxon>Gammaproteobacteria</taxon>
        <taxon>Enterobacterales</taxon>
        <taxon>Enterobacteriaceae</taxon>
        <taxon>Klebsiella/Raoultella group</taxon>
        <taxon>Klebsiella</taxon>
        <taxon>Klebsiella pneumoniae complex</taxon>
    </lineage>
</organism>
<evidence type="ECO:0000313" key="4">
    <source>
        <dbReference type="EMBL" id="MBO1997176.1"/>
    </source>
</evidence>
<reference evidence="4" key="1">
    <citation type="submission" date="2021-03" db="EMBL/GenBank/DDBJ databases">
        <title>Molecular epidemiology and mechanisms of colistin and carbapenem resistance in Enterobacteriaceae from clinical isolates, the environment and porcine samples in Pretoria, South Africa.</title>
        <authorList>
            <person name="Bogoshi D."/>
            <person name="Mbelle N.M."/>
            <person name="Naidoo V."/>
            <person name="Osei Sekyere J."/>
        </authorList>
    </citation>
    <scope>NUCLEOTIDE SEQUENCE</scope>
    <source>
        <strain evidence="4">C027</strain>
    </source>
</reference>